<dbReference type="PANTHER" id="PTHR39327:SF1">
    <property type="entry name" value="BLR5470 PROTEIN"/>
    <property type="match status" value="1"/>
</dbReference>
<dbReference type="RefSeq" id="WP_103318680.1">
    <property type="nucleotide sequence ID" value="NZ_PPTF01000021.1"/>
</dbReference>
<dbReference type="PANTHER" id="PTHR39327">
    <property type="match status" value="1"/>
</dbReference>
<proteinExistence type="predicted"/>
<protein>
    <submittedName>
        <fullName evidence="1">Transglutaminase</fullName>
    </submittedName>
</protein>
<keyword evidence="2" id="KW-1185">Reference proteome</keyword>
<gene>
    <name evidence="1" type="ORF">C2134_06915</name>
</gene>
<evidence type="ECO:0000313" key="1">
    <source>
        <dbReference type="EMBL" id="POA99381.1"/>
    </source>
</evidence>
<dbReference type="AlphaFoldDB" id="A0A2K4MQL1"/>
<dbReference type="Pfam" id="PF06035">
    <property type="entry name" value="Peptidase_C93"/>
    <property type="match status" value="1"/>
</dbReference>
<evidence type="ECO:0000313" key="2">
    <source>
        <dbReference type="Proteomes" id="UP000236416"/>
    </source>
</evidence>
<sequence>MASVDVLTPPAPARSFKFSRVIAWLRCLSLACCLLAQPLLSASTLPSEQTVARYGPKAQRLFHQWQSLLQSLANHPDAEALKNINVFFNRRIQYAENESVWNQADYWATPLETFGKGAGDCKSFVINKYVSFRLLGIAPQKLRLVYVKAQIGGGASHLTQAHMVLAYYPTPTAEPLILDNLIDSIEPASRRPDLIPVFSFNMENIVVGGVSSNEVDRLGRWKQLLTKLKAEGFEF</sequence>
<name>A0A2K4MQL1_9NEIS</name>
<comment type="caution">
    <text evidence="1">The sequence shown here is derived from an EMBL/GenBank/DDBJ whole genome shotgun (WGS) entry which is preliminary data.</text>
</comment>
<dbReference type="InterPro" id="IPR010319">
    <property type="entry name" value="Transglutaminase-like_Cys_pept"/>
</dbReference>
<accession>A0A2K4MQL1</accession>
<organism evidence="1 2">
    <name type="scientific">Chromobacterium sinusclupearum</name>
    <dbReference type="NCBI Taxonomy" id="2077146"/>
    <lineage>
        <taxon>Bacteria</taxon>
        <taxon>Pseudomonadati</taxon>
        <taxon>Pseudomonadota</taxon>
        <taxon>Betaproteobacteria</taxon>
        <taxon>Neisseriales</taxon>
        <taxon>Chromobacteriaceae</taxon>
        <taxon>Chromobacterium</taxon>
    </lineage>
</organism>
<dbReference type="EMBL" id="PPTF01000021">
    <property type="protein sequence ID" value="POA99381.1"/>
    <property type="molecule type" value="Genomic_DNA"/>
</dbReference>
<reference evidence="1 2" key="1">
    <citation type="submission" date="2018-01" db="EMBL/GenBank/DDBJ databases">
        <title>Genomic Sequence of Chromobacterium MWU13-2610 from wild cranberry bogs within the Cape Cod National Seashore.</title>
        <authorList>
            <person name="O'Hara-Hanley K."/>
            <person name="Soby S."/>
            <person name="Harrison A."/>
        </authorList>
    </citation>
    <scope>NUCLEOTIDE SEQUENCE [LARGE SCALE GENOMIC DNA]</scope>
    <source>
        <strain evidence="1 2">MWU13-2610</strain>
    </source>
</reference>
<dbReference type="Gene3D" id="3.10.620.30">
    <property type="match status" value="1"/>
</dbReference>
<dbReference type="Proteomes" id="UP000236416">
    <property type="component" value="Unassembled WGS sequence"/>
</dbReference>